<feature type="non-terminal residue" evidence="1">
    <location>
        <position position="1"/>
    </location>
</feature>
<accession>A0A8J2NR10</accession>
<comment type="caution">
    <text evidence="1">The sequence shown here is derived from an EMBL/GenBank/DDBJ whole genome shotgun (WGS) entry which is preliminary data.</text>
</comment>
<evidence type="ECO:0000313" key="1">
    <source>
        <dbReference type="EMBL" id="CAG7718428.1"/>
    </source>
</evidence>
<organism evidence="1 2">
    <name type="scientific">Allacma fusca</name>
    <dbReference type="NCBI Taxonomy" id="39272"/>
    <lineage>
        <taxon>Eukaryota</taxon>
        <taxon>Metazoa</taxon>
        <taxon>Ecdysozoa</taxon>
        <taxon>Arthropoda</taxon>
        <taxon>Hexapoda</taxon>
        <taxon>Collembola</taxon>
        <taxon>Symphypleona</taxon>
        <taxon>Sminthuridae</taxon>
        <taxon>Allacma</taxon>
    </lineage>
</organism>
<reference evidence="1" key="1">
    <citation type="submission" date="2021-06" db="EMBL/GenBank/DDBJ databases">
        <authorList>
            <person name="Hodson N. C."/>
            <person name="Mongue J. A."/>
            <person name="Jaron S. K."/>
        </authorList>
    </citation>
    <scope>NUCLEOTIDE SEQUENCE</scope>
</reference>
<keyword evidence="2" id="KW-1185">Reference proteome</keyword>
<dbReference type="Proteomes" id="UP000708208">
    <property type="component" value="Unassembled WGS sequence"/>
</dbReference>
<gene>
    <name evidence="1" type="ORF">AFUS01_LOCUS7820</name>
</gene>
<evidence type="ECO:0000313" key="2">
    <source>
        <dbReference type="Proteomes" id="UP000708208"/>
    </source>
</evidence>
<dbReference type="AlphaFoldDB" id="A0A8J2NR10"/>
<name>A0A8J2NR10_9HEXA</name>
<dbReference type="EMBL" id="CAJVCH010053387">
    <property type="protein sequence ID" value="CAG7718428.1"/>
    <property type="molecule type" value="Genomic_DNA"/>
</dbReference>
<proteinExistence type="predicted"/>
<protein>
    <submittedName>
        <fullName evidence="1">Uncharacterized protein</fullName>
    </submittedName>
</protein>
<sequence length="98" mass="10877">FPKTENRNNTNPLLELSKANIPEANAMEVKIVDNATAIQTTISSGLVYNEIISSLEALTPSDKNGAVAEEISNQEIVDSFEKNPRIFPPERTSEREFK</sequence>